<evidence type="ECO:0000256" key="1">
    <source>
        <dbReference type="SAM" id="Phobius"/>
    </source>
</evidence>
<protein>
    <submittedName>
        <fullName evidence="2">Uncharacterized protein</fullName>
    </submittedName>
</protein>
<feature type="transmembrane region" description="Helical" evidence="1">
    <location>
        <begin position="78"/>
        <end position="97"/>
    </location>
</feature>
<keyword evidence="1" id="KW-0472">Membrane</keyword>
<reference evidence="2 3" key="1">
    <citation type="journal article" date="2014" name="PLoS Genet.">
        <title>Phylogenetically driven sequencing of extremely halophilic archaea reveals strategies for static and dynamic osmo-response.</title>
        <authorList>
            <person name="Becker E.A."/>
            <person name="Seitzer P.M."/>
            <person name="Tritt A."/>
            <person name="Larsen D."/>
            <person name="Krusor M."/>
            <person name="Yao A.I."/>
            <person name="Wu D."/>
            <person name="Madern D."/>
            <person name="Eisen J.A."/>
            <person name="Darling A.E."/>
            <person name="Facciotti M.T."/>
        </authorList>
    </citation>
    <scope>NUCLEOTIDE SEQUENCE [LARGE SCALE GENOMIC DNA]</scope>
    <source>
        <strain evidence="3">DSM 18796 / CECT 7217 / JCM 14584 / KCTC 4019 / B3</strain>
    </source>
</reference>
<organism evidence="2 3">
    <name type="scientific">Halalkalicoccus jeotgali (strain DSM 18796 / CECT 7217 / JCM 14584 / KCTC 4019 / B3)</name>
    <dbReference type="NCBI Taxonomy" id="795797"/>
    <lineage>
        <taxon>Archaea</taxon>
        <taxon>Methanobacteriati</taxon>
        <taxon>Methanobacteriota</taxon>
        <taxon>Stenosarchaea group</taxon>
        <taxon>Halobacteria</taxon>
        <taxon>Halobacteriales</taxon>
        <taxon>Halococcaceae</taxon>
        <taxon>Halalkalicoccus</taxon>
    </lineage>
</organism>
<dbReference type="Proteomes" id="UP000011645">
    <property type="component" value="Unassembled WGS sequence"/>
</dbReference>
<comment type="caution">
    <text evidence="2">The sequence shown here is derived from an EMBL/GenBank/DDBJ whole genome shotgun (WGS) entry which is preliminary data.</text>
</comment>
<proteinExistence type="predicted"/>
<feature type="transmembrane region" description="Helical" evidence="1">
    <location>
        <begin position="41"/>
        <end position="66"/>
    </location>
</feature>
<dbReference type="GeneID" id="9420902"/>
<keyword evidence="1" id="KW-1133">Transmembrane helix</keyword>
<dbReference type="EMBL" id="AOHV01000005">
    <property type="protein sequence ID" value="ELY41448.1"/>
    <property type="molecule type" value="Genomic_DNA"/>
</dbReference>
<evidence type="ECO:0000313" key="3">
    <source>
        <dbReference type="Proteomes" id="UP000011645"/>
    </source>
</evidence>
<dbReference type="AlphaFoldDB" id="L9VYX7"/>
<gene>
    <name evidence="2" type="ORF">C497_01770</name>
</gene>
<accession>L9VYX7</accession>
<keyword evidence="1" id="KW-0812">Transmembrane</keyword>
<keyword evidence="3" id="KW-1185">Reference proteome</keyword>
<feature type="transmembrane region" description="Helical" evidence="1">
    <location>
        <begin position="15"/>
        <end position="34"/>
    </location>
</feature>
<evidence type="ECO:0000313" key="2">
    <source>
        <dbReference type="EMBL" id="ELY41448.1"/>
    </source>
</evidence>
<name>L9VYX7_HALJB</name>
<dbReference type="RefSeq" id="WP_008414016.1">
    <property type="nucleotide sequence ID" value="NC_014298.1"/>
</dbReference>
<sequence>MDTKESFMSNTNTGGIAPLVSGLWLAGTAGVQLLHEGLSGWLLMAFLGGCGAIIVGVGTLFEVGGFGATKPEADQTTLSLFVGIALLCLVGGAAFALL</sequence>